<reference evidence="2" key="1">
    <citation type="journal article" date="2022" name="Biol. Control">
        <title>In silico genomic analysis of Rhodopseudomonas palustris strains revealed potential biocontrol agents and crop yield enhancers.</title>
        <authorList>
            <person name="Surachat K."/>
            <person name="Kantachote D."/>
            <person name="Deachamag P."/>
            <person name="Wonglapsuwan M."/>
        </authorList>
    </citation>
    <scope>NUCLEOTIDE SEQUENCE</scope>
    <source>
        <strain evidence="2">TLS06</strain>
    </source>
</reference>
<dbReference type="EMBL" id="CP076676">
    <property type="protein sequence ID" value="UYO38591.1"/>
    <property type="molecule type" value="Genomic_DNA"/>
</dbReference>
<sequence length="96" mass="10637">MENATTRFKISSDPVAAKEIISLIREHQGCSYTLTDGGSNLSGVEIVNILADLTTIASNALTLWISARPHLRSTTRIEKDDYISRDTVDRHDSHKP</sequence>
<feature type="region of interest" description="Disordered" evidence="1">
    <location>
        <begin position="76"/>
        <end position="96"/>
    </location>
</feature>
<organism evidence="2 3">
    <name type="scientific">Rhodopseudomonas palustris</name>
    <dbReference type="NCBI Taxonomy" id="1076"/>
    <lineage>
        <taxon>Bacteria</taxon>
        <taxon>Pseudomonadati</taxon>
        <taxon>Pseudomonadota</taxon>
        <taxon>Alphaproteobacteria</taxon>
        <taxon>Hyphomicrobiales</taxon>
        <taxon>Nitrobacteraceae</taxon>
        <taxon>Rhodopseudomonas</taxon>
    </lineage>
</organism>
<dbReference type="RefSeq" id="WP_264074145.1">
    <property type="nucleotide sequence ID" value="NZ_CP076676.1"/>
</dbReference>
<evidence type="ECO:0000256" key="1">
    <source>
        <dbReference type="SAM" id="MobiDB-lite"/>
    </source>
</evidence>
<gene>
    <name evidence="2" type="ORF">KQX62_17990</name>
</gene>
<name>A0AAX3DUQ9_RHOPL</name>
<proteinExistence type="predicted"/>
<protein>
    <submittedName>
        <fullName evidence="2">Uncharacterized protein</fullName>
    </submittedName>
</protein>
<dbReference type="Proteomes" id="UP001163166">
    <property type="component" value="Chromosome"/>
</dbReference>
<evidence type="ECO:0000313" key="3">
    <source>
        <dbReference type="Proteomes" id="UP001163166"/>
    </source>
</evidence>
<evidence type="ECO:0000313" key="2">
    <source>
        <dbReference type="EMBL" id="UYO38591.1"/>
    </source>
</evidence>
<accession>A0AAX3DUQ9</accession>
<dbReference type="AlphaFoldDB" id="A0AAX3DUQ9"/>